<dbReference type="SUPFAM" id="SSF52540">
    <property type="entry name" value="P-loop containing nucleoside triphosphate hydrolases"/>
    <property type="match status" value="1"/>
</dbReference>
<dbReference type="GO" id="GO:0000166">
    <property type="term" value="F:nucleotide binding"/>
    <property type="evidence" value="ECO:0007669"/>
    <property type="project" value="InterPro"/>
</dbReference>
<dbReference type="Proteomes" id="UP000501868">
    <property type="component" value="Chromosome"/>
</dbReference>
<reference evidence="1 2" key="1">
    <citation type="submission" date="2020-04" db="EMBL/GenBank/DDBJ databases">
        <title>Genome-Wide Identification of 5-Methylcytosine Sites in Bacterial Genomes By High-Throughput Sequencing of MspJI Restriction Fragments.</title>
        <authorList>
            <person name="Wu V."/>
        </authorList>
    </citation>
    <scope>NUCLEOTIDE SEQUENCE [LARGE SCALE GENOMIC DNA]</scope>
    <source>
        <strain evidence="1 2">S2</strain>
    </source>
</reference>
<dbReference type="GO" id="GO:0009236">
    <property type="term" value="P:cobalamin biosynthetic process"/>
    <property type="evidence" value="ECO:0007669"/>
    <property type="project" value="UniProtKB-UniPathway"/>
</dbReference>
<evidence type="ECO:0000313" key="2">
    <source>
        <dbReference type="Proteomes" id="UP000501868"/>
    </source>
</evidence>
<dbReference type="EMBL" id="CP051128">
    <property type="protein sequence ID" value="QIZ07939.1"/>
    <property type="molecule type" value="Genomic_DNA"/>
</dbReference>
<dbReference type="AlphaFoldDB" id="A0A6H1P301"/>
<dbReference type="UniPathway" id="UPA00148">
    <property type="reaction ID" value="UER00236"/>
</dbReference>
<reference evidence="1 2" key="2">
    <citation type="submission" date="2020-04" db="EMBL/GenBank/DDBJ databases">
        <authorList>
            <person name="Fomenkov A."/>
            <person name="Anton B.P."/>
            <person name="Roberts R.J."/>
        </authorList>
    </citation>
    <scope>NUCLEOTIDE SEQUENCE [LARGE SCALE GENOMIC DNA]</scope>
    <source>
        <strain evidence="1 2">S2</strain>
    </source>
</reference>
<proteinExistence type="predicted"/>
<dbReference type="InterPro" id="IPR027417">
    <property type="entry name" value="P-loop_NTPase"/>
</dbReference>
<sequence length="144" mass="16829">MHFIIGGAFNGKRAWVKNTYTFYENKHWVSAYDNHSLPINLIDFGKDVMILEGVEIWLKDLTVTYAADKCREIWNKCLENWLSWEQEALHRQLIVIGTDITKGIVPLEVENRLWRDVTGWAYQDIAAKSAKVDLIWYGLNQTIK</sequence>
<name>A0A6H1P301_PRIMG</name>
<dbReference type="Gene3D" id="3.40.50.300">
    <property type="entry name" value="P-loop containing nucleotide triphosphate hydrolases"/>
    <property type="match status" value="1"/>
</dbReference>
<accession>A0A6H1P301</accession>
<dbReference type="InterPro" id="IPR003203">
    <property type="entry name" value="CobU/CobP"/>
</dbReference>
<organism evidence="1 2">
    <name type="scientific">Priestia megaterium</name>
    <name type="common">Bacillus megaterium</name>
    <dbReference type="NCBI Taxonomy" id="1404"/>
    <lineage>
        <taxon>Bacteria</taxon>
        <taxon>Bacillati</taxon>
        <taxon>Bacillota</taxon>
        <taxon>Bacilli</taxon>
        <taxon>Bacillales</taxon>
        <taxon>Bacillaceae</taxon>
        <taxon>Priestia</taxon>
    </lineage>
</organism>
<dbReference type="Pfam" id="PF02283">
    <property type="entry name" value="CobU"/>
    <property type="match status" value="1"/>
</dbReference>
<dbReference type="GO" id="GO:0043752">
    <property type="term" value="F:adenosylcobinamide kinase activity"/>
    <property type="evidence" value="ECO:0007669"/>
    <property type="project" value="InterPro"/>
</dbReference>
<gene>
    <name evidence="1" type="ORF">HFZ78_15380</name>
</gene>
<protein>
    <submittedName>
        <fullName evidence="1">Uncharacterized protein</fullName>
    </submittedName>
</protein>
<evidence type="ECO:0000313" key="1">
    <source>
        <dbReference type="EMBL" id="QIZ07939.1"/>
    </source>
</evidence>